<sequence length="192" mass="20199">MALPTTNAAKQIPVAQTPIEKHPGPVLCTGPERAMSHHVAYTMAAIAGPSSGEWPWAFVTSPVASLTEILTAALGGIMGYAKSRSAPSLIAGLGFGAIYGVAGYCLERPTSPEADERLILKFRFLSPPQRYLIQTNKDYGAELAAVASFALSAAVLPRGFRTRKSVPLTLGVAAAGTGGYYAKKVYEFRVGV</sequence>
<dbReference type="InterPro" id="IPR005349">
    <property type="entry name" value="TMEM14"/>
</dbReference>
<evidence type="ECO:0000256" key="4">
    <source>
        <dbReference type="ARBA" id="ARBA00022989"/>
    </source>
</evidence>
<dbReference type="OrthoDB" id="5620at2759"/>
<gene>
    <name evidence="6" type="ORF">BJ554DRAFT_6108</name>
</gene>
<keyword evidence="5" id="KW-0472">Membrane</keyword>
<keyword evidence="3 6" id="KW-0812">Transmembrane</keyword>
<accession>A0A8H7ZYH8</accession>
<evidence type="ECO:0000256" key="5">
    <source>
        <dbReference type="ARBA" id="ARBA00023136"/>
    </source>
</evidence>
<evidence type="ECO:0000256" key="1">
    <source>
        <dbReference type="ARBA" id="ARBA00004370"/>
    </source>
</evidence>
<keyword evidence="7" id="KW-1185">Reference proteome</keyword>
<name>A0A8H7ZYH8_9FUNG</name>
<dbReference type="Gene3D" id="1.10.10.1740">
    <property type="entry name" value="Transmembrane protein 14-like"/>
    <property type="match status" value="1"/>
</dbReference>
<comment type="caution">
    <text evidence="6">The sequence shown here is derived from an EMBL/GenBank/DDBJ whole genome shotgun (WGS) entry which is preliminary data.</text>
</comment>
<evidence type="ECO:0000313" key="6">
    <source>
        <dbReference type="EMBL" id="KAG5461659.1"/>
    </source>
</evidence>
<keyword evidence="4" id="KW-1133">Transmembrane helix</keyword>
<comment type="subcellular location">
    <subcellularLocation>
        <location evidence="1">Membrane</location>
    </subcellularLocation>
</comment>
<dbReference type="Proteomes" id="UP000673691">
    <property type="component" value="Unassembled WGS sequence"/>
</dbReference>
<evidence type="ECO:0000256" key="3">
    <source>
        <dbReference type="ARBA" id="ARBA00022692"/>
    </source>
</evidence>
<dbReference type="AlphaFoldDB" id="A0A8H7ZYH8"/>
<reference evidence="6 7" key="1">
    <citation type="journal article" name="Sci. Rep.">
        <title>Genome-scale phylogenetic analyses confirm Olpidium as the closest living zoosporic fungus to the non-flagellated, terrestrial fungi.</title>
        <authorList>
            <person name="Chang Y."/>
            <person name="Rochon D."/>
            <person name="Sekimoto S."/>
            <person name="Wang Y."/>
            <person name="Chovatia M."/>
            <person name="Sandor L."/>
            <person name="Salamov A."/>
            <person name="Grigoriev I.V."/>
            <person name="Stajich J.E."/>
            <person name="Spatafora J.W."/>
        </authorList>
    </citation>
    <scope>NUCLEOTIDE SEQUENCE [LARGE SCALE GENOMIC DNA]</scope>
    <source>
        <strain evidence="6">S191</strain>
    </source>
</reference>
<proteinExistence type="inferred from homology"/>
<dbReference type="GO" id="GO:0016020">
    <property type="term" value="C:membrane"/>
    <property type="evidence" value="ECO:0007669"/>
    <property type="project" value="UniProtKB-SubCell"/>
</dbReference>
<comment type="similarity">
    <text evidence="2">Belongs to the TMEM14 family.</text>
</comment>
<organism evidence="6 7">
    <name type="scientific">Olpidium bornovanus</name>
    <dbReference type="NCBI Taxonomy" id="278681"/>
    <lineage>
        <taxon>Eukaryota</taxon>
        <taxon>Fungi</taxon>
        <taxon>Fungi incertae sedis</taxon>
        <taxon>Olpidiomycota</taxon>
        <taxon>Olpidiomycotina</taxon>
        <taxon>Olpidiomycetes</taxon>
        <taxon>Olpidiales</taxon>
        <taxon>Olpidiaceae</taxon>
        <taxon>Olpidium</taxon>
    </lineage>
</organism>
<dbReference type="Pfam" id="PF03647">
    <property type="entry name" value="Tmemb_14"/>
    <property type="match status" value="2"/>
</dbReference>
<dbReference type="EMBL" id="JAEFCI010003324">
    <property type="protein sequence ID" value="KAG5461659.1"/>
    <property type="molecule type" value="Genomic_DNA"/>
</dbReference>
<evidence type="ECO:0000256" key="2">
    <source>
        <dbReference type="ARBA" id="ARBA00007590"/>
    </source>
</evidence>
<evidence type="ECO:0000313" key="7">
    <source>
        <dbReference type="Proteomes" id="UP000673691"/>
    </source>
</evidence>
<protein>
    <submittedName>
        <fullName evidence="6">Transmembrane proteins 14C-domain-containing protein</fullName>
    </submittedName>
</protein>
<dbReference type="InterPro" id="IPR044890">
    <property type="entry name" value="TMEM14_sf"/>
</dbReference>